<dbReference type="EMBL" id="CP003537">
    <property type="protein sequence ID" value="AGH95454.1"/>
    <property type="molecule type" value="Genomic_DNA"/>
</dbReference>
<dbReference type="AlphaFoldDB" id="M4VQL7"/>
<sequence length="88" mass="10302">MGSPYLNFLKKVESIEDLDYGDFMRKANLYLNELLEDETVSSNPVLMARVEAMKKYIQFQPNWDVETTKDQIHVDTENLMFLDSIYAS</sequence>
<evidence type="ECO:0000313" key="1">
    <source>
        <dbReference type="EMBL" id="AGH95454.1"/>
    </source>
</evidence>
<evidence type="ECO:0000313" key="2">
    <source>
        <dbReference type="Proteomes" id="UP000012040"/>
    </source>
</evidence>
<dbReference type="PATRIC" id="fig|1184267.3.peg.1253"/>
<accession>M4VQL7</accession>
<dbReference type="RefSeq" id="WP_015469944.1">
    <property type="nucleotide sequence ID" value="NC_020813.1"/>
</dbReference>
<dbReference type="STRING" id="1184267.A11Q_1238"/>
<protein>
    <submittedName>
        <fullName evidence="1">Uncharacterized protein</fullName>
    </submittedName>
</protein>
<keyword evidence="2" id="KW-1185">Reference proteome</keyword>
<dbReference type="HOGENOM" id="CLU_2462846_0_0_7"/>
<gene>
    <name evidence="1" type="ORF">A11Q_1238</name>
</gene>
<dbReference type="Proteomes" id="UP000012040">
    <property type="component" value="Chromosome"/>
</dbReference>
<reference evidence="1 2" key="1">
    <citation type="journal article" date="2013" name="ISME J.">
        <title>By their genes ye shall know them: genomic signatures of predatory bacteria.</title>
        <authorList>
            <person name="Pasternak Z."/>
            <person name="Pietrokovski S."/>
            <person name="Rotem O."/>
            <person name="Gophna U."/>
            <person name="Lurie-Weinberger M.N."/>
            <person name="Jurkevitch E."/>
        </authorList>
    </citation>
    <scope>NUCLEOTIDE SEQUENCE [LARGE SCALE GENOMIC DNA]</scope>
    <source>
        <strain evidence="1 2">JSS</strain>
    </source>
</reference>
<dbReference type="KEGG" id="bex:A11Q_1238"/>
<dbReference type="OrthoDB" id="5295433at2"/>
<proteinExistence type="predicted"/>
<organism evidence="1 2">
    <name type="scientific">Pseudobdellovibrio exovorus JSS</name>
    <dbReference type="NCBI Taxonomy" id="1184267"/>
    <lineage>
        <taxon>Bacteria</taxon>
        <taxon>Pseudomonadati</taxon>
        <taxon>Bdellovibrionota</taxon>
        <taxon>Bdellovibrionia</taxon>
        <taxon>Bdellovibrionales</taxon>
        <taxon>Pseudobdellovibrionaceae</taxon>
        <taxon>Pseudobdellovibrio</taxon>
    </lineage>
</organism>
<name>M4VQL7_9BACT</name>